<dbReference type="SUPFAM" id="SSF53383">
    <property type="entry name" value="PLP-dependent transferases"/>
    <property type="match status" value="1"/>
</dbReference>
<keyword evidence="2" id="KW-0032">Aminotransferase</keyword>
<dbReference type="PANTHER" id="PTHR45744">
    <property type="entry name" value="TYROSINE AMINOTRANSFERASE"/>
    <property type="match status" value="1"/>
</dbReference>
<evidence type="ECO:0000259" key="1">
    <source>
        <dbReference type="Pfam" id="PF00155"/>
    </source>
</evidence>
<dbReference type="InterPro" id="IPR015422">
    <property type="entry name" value="PyrdxlP-dep_Trfase_small"/>
</dbReference>
<reference evidence="2 3" key="1">
    <citation type="journal article" date="2019" name="Nat. Microbiol.">
        <title>Mediterranean grassland soil C-N compound turnover is dependent on rainfall and depth, and is mediated by genomically divergent microorganisms.</title>
        <authorList>
            <person name="Diamond S."/>
            <person name="Andeer P.F."/>
            <person name="Li Z."/>
            <person name="Crits-Christoph A."/>
            <person name="Burstein D."/>
            <person name="Anantharaman K."/>
            <person name="Lane K.R."/>
            <person name="Thomas B.C."/>
            <person name="Pan C."/>
            <person name="Northen T.R."/>
            <person name="Banfield J.F."/>
        </authorList>
    </citation>
    <scope>NUCLEOTIDE SEQUENCE [LARGE SCALE GENOMIC DNA]</scope>
    <source>
        <strain evidence="2">WS_2</strain>
    </source>
</reference>
<dbReference type="InterPro" id="IPR004839">
    <property type="entry name" value="Aminotransferase_I/II_large"/>
</dbReference>
<dbReference type="Gene3D" id="3.90.1150.10">
    <property type="entry name" value="Aspartate Aminotransferase, domain 1"/>
    <property type="match status" value="1"/>
</dbReference>
<dbReference type="GO" id="GO:0008483">
    <property type="term" value="F:transaminase activity"/>
    <property type="evidence" value="ECO:0007669"/>
    <property type="project" value="UniProtKB-KW"/>
</dbReference>
<dbReference type="Proteomes" id="UP000317716">
    <property type="component" value="Unassembled WGS sequence"/>
</dbReference>
<protein>
    <submittedName>
        <fullName evidence="2">Pyridoxal phosphate-dependent aminotransferase</fullName>
    </submittedName>
</protein>
<keyword evidence="2" id="KW-0808">Transferase</keyword>
<dbReference type="CDD" id="cd00609">
    <property type="entry name" value="AAT_like"/>
    <property type="match status" value="1"/>
</dbReference>
<dbReference type="InterPro" id="IPR015424">
    <property type="entry name" value="PyrdxlP-dep_Trfase"/>
</dbReference>
<comment type="caution">
    <text evidence="2">The sequence shown here is derived from an EMBL/GenBank/DDBJ whole genome shotgun (WGS) entry which is preliminary data.</text>
</comment>
<accession>A0A538T0F8</accession>
<dbReference type="AlphaFoldDB" id="A0A538T0F8"/>
<dbReference type="Gene3D" id="3.40.640.10">
    <property type="entry name" value="Type I PLP-dependent aspartate aminotransferase-like (Major domain)"/>
    <property type="match status" value="1"/>
</dbReference>
<proteinExistence type="predicted"/>
<organism evidence="2 3">
    <name type="scientific">Eiseniibacteriota bacterium</name>
    <dbReference type="NCBI Taxonomy" id="2212470"/>
    <lineage>
        <taxon>Bacteria</taxon>
        <taxon>Candidatus Eiseniibacteriota</taxon>
    </lineage>
</organism>
<dbReference type="GO" id="GO:0030170">
    <property type="term" value="F:pyridoxal phosphate binding"/>
    <property type="evidence" value="ECO:0007669"/>
    <property type="project" value="InterPro"/>
</dbReference>
<dbReference type="PANTHER" id="PTHR45744:SF2">
    <property type="entry name" value="TYROSINE AMINOTRANSFERASE"/>
    <property type="match status" value="1"/>
</dbReference>
<evidence type="ECO:0000313" key="2">
    <source>
        <dbReference type="EMBL" id="TMQ57121.1"/>
    </source>
</evidence>
<gene>
    <name evidence="2" type="ORF">E6K72_03955</name>
</gene>
<sequence>MGLSGAGPGEMGALAAASGGRYEPDPRGSAPARAAVCAYYAARGLEVDAARLVLTAGTSEAYAHLFRLLADPGGRFLVPSPSYPLFEPLAALEGVELERYRLAFHGRWHLDLEALDRAFRGGASGVVVVQPNHPTGSCLAPAEIGHLESLCEAHGAAIVSDEVFGDFPWPPAVAPLPSLLGPRRVPTFVLSGLSKVCGMPGMKLSWIALAGPDAASERALAGLEWIADLFLSVGSPVQAALPRLLEARRVFQPRVRERLRSNLETLRAFTARRPEFQLLPAAGGWVAMLRVPLVRSEEEWALELLRRDVVVHPGHFYEYEVEGRAHIVLSLIVEPAHLEAGLARIETLAAT</sequence>
<dbReference type="Pfam" id="PF00155">
    <property type="entry name" value="Aminotran_1_2"/>
    <property type="match status" value="1"/>
</dbReference>
<feature type="domain" description="Aminotransferase class I/classII large" evidence="1">
    <location>
        <begin position="24"/>
        <end position="324"/>
    </location>
</feature>
<evidence type="ECO:0000313" key="3">
    <source>
        <dbReference type="Proteomes" id="UP000317716"/>
    </source>
</evidence>
<dbReference type="InterPro" id="IPR015421">
    <property type="entry name" value="PyrdxlP-dep_Trfase_major"/>
</dbReference>
<name>A0A538T0F8_UNCEI</name>
<dbReference type="EMBL" id="VBOS01000136">
    <property type="protein sequence ID" value="TMQ57121.1"/>
    <property type="molecule type" value="Genomic_DNA"/>
</dbReference>